<feature type="compositionally biased region" description="Polar residues" evidence="1">
    <location>
        <begin position="627"/>
        <end position="636"/>
    </location>
</feature>
<name>A0A0C2ZRT0_9AGAM</name>
<feature type="region of interest" description="Disordered" evidence="1">
    <location>
        <begin position="562"/>
        <end position="636"/>
    </location>
</feature>
<evidence type="ECO:0000313" key="2">
    <source>
        <dbReference type="EMBL" id="KIM55282.1"/>
    </source>
</evidence>
<reference evidence="3" key="2">
    <citation type="submission" date="2015-01" db="EMBL/GenBank/DDBJ databases">
        <title>Evolutionary Origins and Diversification of the Mycorrhizal Mutualists.</title>
        <authorList>
            <consortium name="DOE Joint Genome Institute"/>
            <consortium name="Mycorrhizal Genomics Consortium"/>
            <person name="Kohler A."/>
            <person name="Kuo A."/>
            <person name="Nagy L.G."/>
            <person name="Floudas D."/>
            <person name="Copeland A."/>
            <person name="Barry K.W."/>
            <person name="Cichocki N."/>
            <person name="Veneault-Fourrey C."/>
            <person name="LaButti K."/>
            <person name="Lindquist E.A."/>
            <person name="Lipzen A."/>
            <person name="Lundell T."/>
            <person name="Morin E."/>
            <person name="Murat C."/>
            <person name="Riley R."/>
            <person name="Ohm R."/>
            <person name="Sun H."/>
            <person name="Tunlid A."/>
            <person name="Henrissat B."/>
            <person name="Grigoriev I.V."/>
            <person name="Hibbett D.S."/>
            <person name="Martin F."/>
        </authorList>
    </citation>
    <scope>NUCLEOTIDE SEQUENCE [LARGE SCALE GENOMIC DNA]</scope>
    <source>
        <strain evidence="3">Foug A</strain>
    </source>
</reference>
<reference evidence="2 3" key="1">
    <citation type="submission" date="2014-04" db="EMBL/GenBank/DDBJ databases">
        <authorList>
            <consortium name="DOE Joint Genome Institute"/>
            <person name="Kuo A."/>
            <person name="Kohler A."/>
            <person name="Nagy L.G."/>
            <person name="Floudas D."/>
            <person name="Copeland A."/>
            <person name="Barry K.W."/>
            <person name="Cichocki N."/>
            <person name="Veneault-Fourrey C."/>
            <person name="LaButti K."/>
            <person name="Lindquist E.A."/>
            <person name="Lipzen A."/>
            <person name="Lundell T."/>
            <person name="Morin E."/>
            <person name="Murat C."/>
            <person name="Sun H."/>
            <person name="Tunlid A."/>
            <person name="Henrissat B."/>
            <person name="Grigoriev I.V."/>
            <person name="Hibbett D.S."/>
            <person name="Martin F."/>
            <person name="Nordberg H.P."/>
            <person name="Cantor M.N."/>
            <person name="Hua S.X."/>
        </authorList>
    </citation>
    <scope>NUCLEOTIDE SEQUENCE [LARGE SCALE GENOMIC DNA]</scope>
    <source>
        <strain evidence="2 3">Foug A</strain>
    </source>
</reference>
<evidence type="ECO:0000256" key="1">
    <source>
        <dbReference type="SAM" id="MobiDB-lite"/>
    </source>
</evidence>
<dbReference type="InParanoid" id="A0A0C2ZRT0"/>
<evidence type="ECO:0000313" key="3">
    <source>
        <dbReference type="Proteomes" id="UP000053989"/>
    </source>
</evidence>
<feature type="region of interest" description="Disordered" evidence="1">
    <location>
        <begin position="1"/>
        <end position="72"/>
    </location>
</feature>
<dbReference type="HOGENOM" id="CLU_361746_0_0_1"/>
<feature type="region of interest" description="Disordered" evidence="1">
    <location>
        <begin position="274"/>
        <end position="331"/>
    </location>
</feature>
<proteinExistence type="predicted"/>
<feature type="region of interest" description="Disordered" evidence="1">
    <location>
        <begin position="93"/>
        <end position="150"/>
    </location>
</feature>
<gene>
    <name evidence="2" type="ORF">SCLCIDRAFT_30445</name>
</gene>
<feature type="compositionally biased region" description="Polar residues" evidence="1">
    <location>
        <begin position="29"/>
        <end position="40"/>
    </location>
</feature>
<organism evidence="2 3">
    <name type="scientific">Scleroderma citrinum Foug A</name>
    <dbReference type="NCBI Taxonomy" id="1036808"/>
    <lineage>
        <taxon>Eukaryota</taxon>
        <taxon>Fungi</taxon>
        <taxon>Dikarya</taxon>
        <taxon>Basidiomycota</taxon>
        <taxon>Agaricomycotina</taxon>
        <taxon>Agaricomycetes</taxon>
        <taxon>Agaricomycetidae</taxon>
        <taxon>Boletales</taxon>
        <taxon>Sclerodermatineae</taxon>
        <taxon>Sclerodermataceae</taxon>
        <taxon>Scleroderma</taxon>
    </lineage>
</organism>
<dbReference type="EMBL" id="KN822137">
    <property type="protein sequence ID" value="KIM55282.1"/>
    <property type="molecule type" value="Genomic_DNA"/>
</dbReference>
<protein>
    <submittedName>
        <fullName evidence="2">Uncharacterized protein</fullName>
    </submittedName>
</protein>
<accession>A0A0C2ZRT0</accession>
<sequence length="636" mass="69659">MTQIKKQVGGGKAAKGMGDDGNEDAVLSLSPSPTPMTLHSTLHMGAKRSVESTFQERDSSPLQAAPKARHGRRKLEVVLPMKPCKRMPSVITLSRSEEGSGDPAELFISDDEEDPSTRKCKAKSQQSSRATKRVALSPDGDTTHRTAPSVVKASAQANRLGKSLRVILLKVIKGQQYRLPRVSVLNNLRGASAMQVQSPPSLLQDQVGRMSSDAPGEEQLPSAPFQESLHTKAKQSQGPLPQNMDAVNPLKSLYARMVRHHEFGIPSEQHVLTSVSQLEPPRSPQNQEAQLVGNMPTPRLGGHGSGTLPQEPHPNEGMPCDSSALHHHNPRRRGCPARILVRNQWNAYHLSEVKRIKNPLRRLEMMDWYNYSMPEKRLRLKYLWYAQKTVARITNAIADAPAQHRLVQSEHPKPRLVQGVRHSSNPNEVFNLWRRVYPDASMVDPLAPTSPTSGRLLAAEEGLAATASGDGETVQDPSMDETSGELYQDQAFHPQTNQADLEGLPLMVCMVWMLASTMKEFHTILGSMPDGMILQVEMSASDPIRNTSFCLPGALGRGPYANPLPPFHGPHPTEYGCEPPSGTYRHNPSTSSTSSNAEVSPIIREGTDRSAEATITRPDVSPHPSDPTATDSAMLE</sequence>
<keyword evidence="3" id="KW-1185">Reference proteome</keyword>
<dbReference type="AlphaFoldDB" id="A0A0C2ZRT0"/>
<dbReference type="Proteomes" id="UP000053989">
    <property type="component" value="Unassembled WGS sequence"/>
</dbReference>
<feature type="compositionally biased region" description="Basic and acidic residues" evidence="1">
    <location>
        <begin position="48"/>
        <end position="59"/>
    </location>
</feature>